<dbReference type="Pfam" id="PF01774">
    <property type="entry name" value="UreD"/>
    <property type="match status" value="1"/>
</dbReference>
<keyword evidence="3" id="KW-0996">Nickel insertion</keyword>
<evidence type="ECO:0000256" key="3">
    <source>
        <dbReference type="HAMAP-Rule" id="MF_01384"/>
    </source>
</evidence>
<dbReference type="GO" id="GO:0005737">
    <property type="term" value="C:cytoplasm"/>
    <property type="evidence" value="ECO:0007669"/>
    <property type="project" value="UniProtKB-SubCell"/>
</dbReference>
<dbReference type="RefSeq" id="WP_330931822.1">
    <property type="nucleotide sequence ID" value="NZ_CP119075.1"/>
</dbReference>
<dbReference type="AlphaFoldDB" id="A0AAF0A1C7"/>
<evidence type="ECO:0000256" key="1">
    <source>
        <dbReference type="ARBA" id="ARBA00007177"/>
    </source>
</evidence>
<organism evidence="4 5">
    <name type="scientific">Synoicihabitans lomoniglobus</name>
    <dbReference type="NCBI Taxonomy" id="2909285"/>
    <lineage>
        <taxon>Bacteria</taxon>
        <taxon>Pseudomonadati</taxon>
        <taxon>Verrucomicrobiota</taxon>
        <taxon>Opitutia</taxon>
        <taxon>Opitutales</taxon>
        <taxon>Opitutaceae</taxon>
        <taxon>Synoicihabitans</taxon>
    </lineage>
</organism>
<evidence type="ECO:0000313" key="4">
    <source>
        <dbReference type="EMBL" id="WED64912.1"/>
    </source>
</evidence>
<comment type="similarity">
    <text evidence="1 3">Belongs to the UreD family.</text>
</comment>
<name>A0AAF0A1C7_9BACT</name>
<comment type="function">
    <text evidence="3">Required for maturation of urease via the functional incorporation of the urease nickel metallocenter.</text>
</comment>
<dbReference type="GO" id="GO:0016151">
    <property type="term" value="F:nickel cation binding"/>
    <property type="evidence" value="ECO:0007669"/>
    <property type="project" value="UniProtKB-UniRule"/>
</dbReference>
<keyword evidence="2 3" id="KW-0143">Chaperone</keyword>
<dbReference type="GO" id="GO:0000160">
    <property type="term" value="P:phosphorelay signal transduction system"/>
    <property type="evidence" value="ECO:0007669"/>
    <property type="project" value="InterPro"/>
</dbReference>
<dbReference type="KEGG" id="slom:PXH66_21405"/>
<reference evidence="4" key="1">
    <citation type="submission" date="2023-03" db="EMBL/GenBank/DDBJ databases">
        <title>Lomoglobus Profundus gen. nov., sp. nov., a novel member of the phylum Verrucomicrobia, isolated from deep-marine sediment of South China Sea.</title>
        <authorList>
            <person name="Ahmad T."/>
            <person name="Ishaq S.E."/>
            <person name="Wang F."/>
        </authorList>
    </citation>
    <scope>NUCLEOTIDE SEQUENCE</scope>
    <source>
        <strain evidence="4">LMO-M01</strain>
    </source>
</reference>
<keyword evidence="5" id="KW-1185">Reference proteome</keyword>
<keyword evidence="3" id="KW-0963">Cytoplasm</keyword>
<protein>
    <recommendedName>
        <fullName evidence="3">Urease accessory protein UreD</fullName>
    </recommendedName>
</protein>
<evidence type="ECO:0000256" key="2">
    <source>
        <dbReference type="ARBA" id="ARBA00023186"/>
    </source>
</evidence>
<dbReference type="EMBL" id="CP119075">
    <property type="protein sequence ID" value="WED64912.1"/>
    <property type="molecule type" value="Genomic_DNA"/>
</dbReference>
<dbReference type="Proteomes" id="UP001218638">
    <property type="component" value="Chromosome"/>
</dbReference>
<evidence type="ECO:0000313" key="5">
    <source>
        <dbReference type="Proteomes" id="UP001218638"/>
    </source>
</evidence>
<accession>A0AAF0A1C7</accession>
<dbReference type="InterPro" id="IPR036641">
    <property type="entry name" value="HPT_dom_sf"/>
</dbReference>
<comment type="subunit">
    <text evidence="3">UreD, UreF and UreG form a complex that acts as a GTP-hydrolysis-dependent molecular chaperone, activating the urease apoprotein by helping to assemble the nickel containing metallocenter of UreC. The UreE protein probably delivers the nickel.</text>
</comment>
<dbReference type="PANTHER" id="PTHR33643">
    <property type="entry name" value="UREASE ACCESSORY PROTEIN D"/>
    <property type="match status" value="1"/>
</dbReference>
<comment type="subcellular location">
    <subcellularLocation>
        <location evidence="3">Cytoplasm</location>
    </subcellularLocation>
</comment>
<dbReference type="InterPro" id="IPR002669">
    <property type="entry name" value="UreD"/>
</dbReference>
<dbReference type="PANTHER" id="PTHR33643:SF1">
    <property type="entry name" value="UREASE ACCESSORY PROTEIN D"/>
    <property type="match status" value="1"/>
</dbReference>
<sequence>MSNIFEGHLMLRAEARPGGRTALAGQSFRAPYYVGKSYLDTDSGVLMVQVANPTAGILSGDRLESAITVAADAKLLVTTPSASRVFPMNAGEAVSRQTFAVETGGWLEMLPEPLVPHRRSTYRQDTSVEIAAGGGVFFVEQLMPGRVGHGEAWEWDRLVLTLDVRVDGEWVLRERFDQSGASLRAMAVAAGTGPESCFANGLVVVPGADAAETNPAWREALHALHGDGVWIGATALGAGAWSLRIVAANGVTLRAAVQQVRAILAEVCPALRCGLRKL</sequence>
<gene>
    <name evidence="3" type="primary">ureD</name>
    <name evidence="4" type="ORF">PXH66_21405</name>
</gene>
<dbReference type="SUPFAM" id="SSF47226">
    <property type="entry name" value="Histidine-containing phosphotransfer domain, HPT domain"/>
    <property type="match status" value="1"/>
</dbReference>
<proteinExistence type="inferred from homology"/>
<dbReference type="HAMAP" id="MF_01384">
    <property type="entry name" value="UreD"/>
    <property type="match status" value="1"/>
</dbReference>